<dbReference type="PIRSF" id="PIRSF031900">
    <property type="entry name" value="UCP031900"/>
    <property type="match status" value="1"/>
</dbReference>
<dbReference type="AlphaFoldDB" id="A0A376AJB4"/>
<sequence>MKGMILRSYPPFAVLCAVVVSVAWPQIARAQSAPVEATVITTFRPGSSETRFGALEFVGGLELSSSEPLFGAWSAIRFLPDGQRFLGVLDTGHWISGEVRRDAEGRLSTLSDVMISAMLDADGRGDQRKYNVDAESLAIRGEDVLVGYEQRHRVSGYRPLSAVEKARPFRMSFPLPFPVGELRNNGGLETLALSAPESPLQGGLITVAEKSVDGNGDLFAGILDGPLAGAFRVAAHDGFDVTDGDFLPDGDLLLLERRFTLATGVGLRIRRIDGASLRPGTVVDGEVILEAGMGEEIDNMEGLDVVAAVDGSTRIILVSDDNHSILQRNLMLEFRLVD</sequence>
<dbReference type="STRING" id="1336235.GCA_000518785_02854"/>
<reference evidence="3" key="1">
    <citation type="submission" date="2018-07" db="EMBL/GenBank/DDBJ databases">
        <authorList>
            <person name="Peiro R."/>
            <person name="Begona"/>
            <person name="Cbmso G."/>
            <person name="Lopez M."/>
            <person name="Gonzalez S."/>
        </authorList>
    </citation>
    <scope>NUCLEOTIDE SEQUENCE [LARGE SCALE GENOMIC DNA]</scope>
</reference>
<protein>
    <recommendedName>
        <fullName evidence="1">Phytase-like domain-containing protein</fullName>
    </recommendedName>
</protein>
<keyword evidence="3" id="KW-1185">Reference proteome</keyword>
<feature type="domain" description="Phytase-like" evidence="1">
    <location>
        <begin position="69"/>
        <end position="323"/>
    </location>
</feature>
<gene>
    <name evidence="2" type="ORF">RHIZ70_3455</name>
</gene>
<evidence type="ECO:0000259" key="1">
    <source>
        <dbReference type="Pfam" id="PF13449"/>
    </source>
</evidence>
<organism evidence="2 3">
    <name type="scientific">Ciceribacter selenitireducens ATCC BAA-1503</name>
    <dbReference type="NCBI Taxonomy" id="1336235"/>
    <lineage>
        <taxon>Bacteria</taxon>
        <taxon>Pseudomonadati</taxon>
        <taxon>Pseudomonadota</taxon>
        <taxon>Alphaproteobacteria</taxon>
        <taxon>Hyphomicrobiales</taxon>
        <taxon>Rhizobiaceae</taxon>
        <taxon>Ciceribacter</taxon>
    </lineage>
</organism>
<name>A0A376AJB4_9HYPH</name>
<evidence type="ECO:0000313" key="3">
    <source>
        <dbReference type="Proteomes" id="UP000254764"/>
    </source>
</evidence>
<dbReference type="InterPro" id="IPR027372">
    <property type="entry name" value="Phytase-like_dom"/>
</dbReference>
<accession>A0A376AJB4</accession>
<dbReference type="Pfam" id="PF13449">
    <property type="entry name" value="Phytase-like"/>
    <property type="match status" value="1"/>
</dbReference>
<dbReference type="InterPro" id="IPR014567">
    <property type="entry name" value="UCP031900"/>
</dbReference>
<dbReference type="EMBL" id="UEYP01000005">
    <property type="protein sequence ID" value="SSC67747.1"/>
    <property type="molecule type" value="Genomic_DNA"/>
</dbReference>
<proteinExistence type="predicted"/>
<dbReference type="Proteomes" id="UP000254764">
    <property type="component" value="Unassembled WGS sequence"/>
</dbReference>
<evidence type="ECO:0000313" key="2">
    <source>
        <dbReference type="EMBL" id="SSC67747.1"/>
    </source>
</evidence>